<name>A0A5M9ZBE7_9BIFI</name>
<dbReference type="RefSeq" id="WP_150394460.1">
    <property type="nucleotide sequence ID" value="NZ_RZJP01000003.1"/>
</dbReference>
<evidence type="ECO:0000256" key="1">
    <source>
        <dbReference type="ARBA" id="ARBA00004141"/>
    </source>
</evidence>
<dbReference type="EMBL" id="RZJP01000003">
    <property type="protein sequence ID" value="KAA8815915.1"/>
    <property type="molecule type" value="Genomic_DNA"/>
</dbReference>
<dbReference type="Gene3D" id="3.40.50.300">
    <property type="entry name" value="P-loop containing nucleotide triphosphate hydrolases"/>
    <property type="match status" value="2"/>
</dbReference>
<comment type="caution">
    <text evidence="11">The sequence shown here is derived from an EMBL/GenBank/DDBJ whole genome shotgun (WGS) entry which is preliminary data.</text>
</comment>
<comment type="subcellular location">
    <subcellularLocation>
        <location evidence="1">Membrane</location>
        <topology evidence="1">Multi-pass membrane protein</topology>
    </subcellularLocation>
</comment>
<dbReference type="GO" id="GO:0043190">
    <property type="term" value="C:ATP-binding cassette (ABC) transporter complex"/>
    <property type="evidence" value="ECO:0007669"/>
    <property type="project" value="TreeGrafter"/>
</dbReference>
<dbReference type="CDD" id="cd03225">
    <property type="entry name" value="ABC_cobalt_CbiO_domain1"/>
    <property type="match status" value="2"/>
</dbReference>
<gene>
    <name evidence="11" type="ORF">EMB92_08175</name>
</gene>
<dbReference type="Proteomes" id="UP000326060">
    <property type="component" value="Unassembled WGS sequence"/>
</dbReference>
<dbReference type="GO" id="GO:0016887">
    <property type="term" value="F:ATP hydrolysis activity"/>
    <property type="evidence" value="ECO:0007669"/>
    <property type="project" value="InterPro"/>
</dbReference>
<dbReference type="InterPro" id="IPR050095">
    <property type="entry name" value="ECF_ABC_transporter_ATP-bd"/>
</dbReference>
<accession>A0A5M9ZBE7</accession>
<keyword evidence="5" id="KW-0547">Nucleotide-binding</keyword>
<dbReference type="PROSITE" id="PS50893">
    <property type="entry name" value="ABC_TRANSPORTER_2"/>
    <property type="match status" value="2"/>
</dbReference>
<keyword evidence="7 9" id="KW-1133">Transmembrane helix</keyword>
<dbReference type="PANTHER" id="PTHR43553">
    <property type="entry name" value="HEAVY METAL TRANSPORTER"/>
    <property type="match status" value="1"/>
</dbReference>
<evidence type="ECO:0000256" key="2">
    <source>
        <dbReference type="ARBA" id="ARBA00005417"/>
    </source>
</evidence>
<dbReference type="CDD" id="cd16914">
    <property type="entry name" value="EcfT"/>
    <property type="match status" value="1"/>
</dbReference>
<dbReference type="InterPro" id="IPR027417">
    <property type="entry name" value="P-loop_NTPase"/>
</dbReference>
<dbReference type="InterPro" id="IPR015856">
    <property type="entry name" value="ABC_transpr_CbiO/EcfA_su"/>
</dbReference>
<evidence type="ECO:0000256" key="4">
    <source>
        <dbReference type="ARBA" id="ARBA00022692"/>
    </source>
</evidence>
<evidence type="ECO:0000256" key="7">
    <source>
        <dbReference type="ARBA" id="ARBA00022989"/>
    </source>
</evidence>
<dbReference type="Pfam" id="PF02361">
    <property type="entry name" value="CbiQ"/>
    <property type="match status" value="1"/>
</dbReference>
<reference evidence="11 12" key="1">
    <citation type="journal article" date="2019" name="Syst. Appl. Microbiol.">
        <title>Characterization of Bifidobacterium species in feaces of the Egyptian fruit bat: Description of B. vespertilionis sp. nov. and B. rousetti sp. nov.</title>
        <authorList>
            <person name="Modesto M."/>
            <person name="Satti M."/>
            <person name="Watanabe K."/>
            <person name="Puglisi E."/>
            <person name="Morelli L."/>
            <person name="Huang C.-H."/>
            <person name="Liou J.-S."/>
            <person name="Miyashita M."/>
            <person name="Tamura T."/>
            <person name="Saito S."/>
            <person name="Mori K."/>
            <person name="Huang L."/>
            <person name="Sciavilla P."/>
            <person name="Sandri C."/>
            <person name="Spiezio C."/>
            <person name="Vitali F."/>
            <person name="Cavalieri D."/>
            <person name="Perpetuini G."/>
            <person name="Tofalo R."/>
            <person name="Bonetti A."/>
            <person name="Arita M."/>
            <person name="Mattarelli P."/>
        </authorList>
    </citation>
    <scope>NUCLEOTIDE SEQUENCE [LARGE SCALE GENOMIC DNA]</scope>
    <source>
        <strain evidence="11 12">RST27</strain>
    </source>
</reference>
<feature type="transmembrane region" description="Helical" evidence="9">
    <location>
        <begin position="798"/>
        <end position="818"/>
    </location>
</feature>
<feature type="domain" description="ABC transporter" evidence="10">
    <location>
        <begin position="13"/>
        <end position="261"/>
    </location>
</feature>
<proteinExistence type="inferred from homology"/>
<evidence type="ECO:0000259" key="10">
    <source>
        <dbReference type="PROSITE" id="PS50893"/>
    </source>
</evidence>
<dbReference type="PANTHER" id="PTHR43553:SF24">
    <property type="entry name" value="ENERGY-COUPLING FACTOR TRANSPORTER ATP-BINDING PROTEIN ECFA1"/>
    <property type="match status" value="1"/>
</dbReference>
<keyword evidence="8 9" id="KW-0472">Membrane</keyword>
<comment type="similarity">
    <text evidence="2">Belongs to the ABC transporter superfamily.</text>
</comment>
<dbReference type="InterPro" id="IPR003439">
    <property type="entry name" value="ABC_transporter-like_ATP-bd"/>
</dbReference>
<feature type="transmembrane region" description="Helical" evidence="9">
    <location>
        <begin position="621"/>
        <end position="638"/>
    </location>
</feature>
<protein>
    <submittedName>
        <fullName evidence="11">ATP-binding cassette domain-containing protein</fullName>
    </submittedName>
</protein>
<keyword evidence="6 11" id="KW-0067">ATP-binding</keyword>
<evidence type="ECO:0000313" key="11">
    <source>
        <dbReference type="EMBL" id="KAA8815915.1"/>
    </source>
</evidence>
<dbReference type="NCBIfam" id="NF010167">
    <property type="entry name" value="PRK13648.1"/>
    <property type="match status" value="2"/>
</dbReference>
<dbReference type="InterPro" id="IPR017871">
    <property type="entry name" value="ABC_transporter-like_CS"/>
</dbReference>
<dbReference type="PROSITE" id="PS00211">
    <property type="entry name" value="ABC_TRANSPORTER_1"/>
    <property type="match status" value="2"/>
</dbReference>
<feature type="transmembrane region" description="Helical" evidence="9">
    <location>
        <begin position="658"/>
        <end position="679"/>
    </location>
</feature>
<dbReference type="GO" id="GO:0005524">
    <property type="term" value="F:ATP binding"/>
    <property type="evidence" value="ECO:0007669"/>
    <property type="project" value="UniProtKB-KW"/>
</dbReference>
<dbReference type="GO" id="GO:0042626">
    <property type="term" value="F:ATPase-coupled transmembrane transporter activity"/>
    <property type="evidence" value="ECO:0007669"/>
    <property type="project" value="TreeGrafter"/>
</dbReference>
<evidence type="ECO:0000256" key="5">
    <source>
        <dbReference type="ARBA" id="ARBA00022741"/>
    </source>
</evidence>
<keyword evidence="3" id="KW-0813">Transport</keyword>
<dbReference type="InterPro" id="IPR003339">
    <property type="entry name" value="ABC/ECF_trnsptr_transmembrane"/>
</dbReference>
<feature type="transmembrane region" description="Helical" evidence="9">
    <location>
        <begin position="580"/>
        <end position="609"/>
    </location>
</feature>
<sequence>MTSYDPTSTADAASLSGIRFSYDGGATWALDGVDLVIRDGEYVALTGPNGSGKSTLARLVSGLTAPDAGEVTLLGQQVFGRTQTPAGIVFAPNPDAYRAARRGIGAVFQNPEDQIVTTVTQDDVAFGPENLGVPREEIGRRIDASLRDVGMEAYGSADPTRMSGGQQQRIAIADMLAMRPRMLVLDEPTAMLDPAARAEVLRILDSLHASGTTIVHVTHHRDEVLRANRVVRVEAGRIVFVSGSDSSGFSGDRSSVGGVRVSTRSRPLGQAYGRDTHTAHRSLESLESLASLASLASLESLDSLAMARSCVASAQSGDVAVAVSGVSFAYSPDSPAVLRDYSLTVARGETVAIMGSNGAGKSTLARLICALDKPDAGSITVDGIPVANARDAGRKPRMLRRADRRRLREVVGFVMQRPERQLFAETVAEDVAYGPRNQHLGESEVRERVDWALELLHIEHLADRSPLELSGGQQRLVAIAGVIACRPRVLVMDEPTASLDTEATARIHELVHTLHDQGVTTLIITHSEAEARELADRIVVMPSHGDNGNPPALAASDQNDGRRSLPLIARLDPRVKMVSFLAMMFTAFAINTPAQLLLGALAVASVVAAARIRPARLLRSVHMFLALFVVAGLLNIFFVRSGTILAQLGPIPITDDGVTVAVLYACRFALVIILGAVFLETTTPTSMTDAFGALLSPLQRLGMHTQEIALVMSLALRFLPTLGNEAKAIADAQAARGGSIETGSPAERIRAMVATIVPIFAGTLRHADNLSLALDARCYEEGARRTHWRVMRVAARDIAFLAFAAVYIAVLVTLGLLLPSI</sequence>
<evidence type="ECO:0000256" key="3">
    <source>
        <dbReference type="ARBA" id="ARBA00022448"/>
    </source>
</evidence>
<keyword evidence="4 9" id="KW-0812">Transmembrane</keyword>
<evidence type="ECO:0000256" key="6">
    <source>
        <dbReference type="ARBA" id="ARBA00022840"/>
    </source>
</evidence>
<dbReference type="SUPFAM" id="SSF52540">
    <property type="entry name" value="P-loop containing nucleoside triphosphate hydrolases"/>
    <property type="match status" value="2"/>
</dbReference>
<dbReference type="Pfam" id="PF00005">
    <property type="entry name" value="ABC_tran"/>
    <property type="match status" value="2"/>
</dbReference>
<feature type="domain" description="ABC transporter" evidence="10">
    <location>
        <begin position="321"/>
        <end position="568"/>
    </location>
</feature>
<evidence type="ECO:0000313" key="12">
    <source>
        <dbReference type="Proteomes" id="UP000326060"/>
    </source>
</evidence>
<evidence type="ECO:0000256" key="9">
    <source>
        <dbReference type="SAM" id="Phobius"/>
    </source>
</evidence>
<dbReference type="AlphaFoldDB" id="A0A5M9ZBE7"/>
<evidence type="ECO:0000256" key="8">
    <source>
        <dbReference type="ARBA" id="ARBA00023136"/>
    </source>
</evidence>
<dbReference type="InterPro" id="IPR003593">
    <property type="entry name" value="AAA+_ATPase"/>
</dbReference>
<organism evidence="11 12">
    <name type="scientific">Bifidobacterium callitrichos</name>
    <dbReference type="NCBI Taxonomy" id="762209"/>
    <lineage>
        <taxon>Bacteria</taxon>
        <taxon>Bacillati</taxon>
        <taxon>Actinomycetota</taxon>
        <taxon>Actinomycetes</taxon>
        <taxon>Bifidobacteriales</taxon>
        <taxon>Bifidobacteriaceae</taxon>
        <taxon>Bifidobacterium</taxon>
    </lineage>
</organism>
<dbReference type="SMART" id="SM00382">
    <property type="entry name" value="AAA"/>
    <property type="match status" value="2"/>
</dbReference>